<dbReference type="EMBL" id="CP117167">
    <property type="protein sequence ID" value="WCT11901.1"/>
    <property type="molecule type" value="Genomic_DNA"/>
</dbReference>
<reference evidence="1 2" key="1">
    <citation type="submission" date="2023-02" db="EMBL/GenBank/DDBJ databases">
        <title>Genome sequence of Mucilaginibacter jinjuensis strain KACC 16571.</title>
        <authorList>
            <person name="Kim S."/>
            <person name="Heo J."/>
            <person name="Kwon S.-W."/>
        </authorList>
    </citation>
    <scope>NUCLEOTIDE SEQUENCE [LARGE SCALE GENOMIC DNA]</scope>
    <source>
        <strain evidence="1 2">KACC 16571</strain>
    </source>
</reference>
<dbReference type="PROSITE" id="PS51257">
    <property type="entry name" value="PROKAR_LIPOPROTEIN"/>
    <property type="match status" value="1"/>
</dbReference>
<protein>
    <submittedName>
        <fullName evidence="1">Uncharacterized protein</fullName>
    </submittedName>
</protein>
<organism evidence="1 2">
    <name type="scientific">Mucilaginibacter jinjuensis</name>
    <dbReference type="NCBI Taxonomy" id="1176721"/>
    <lineage>
        <taxon>Bacteria</taxon>
        <taxon>Pseudomonadati</taxon>
        <taxon>Bacteroidota</taxon>
        <taxon>Sphingobacteriia</taxon>
        <taxon>Sphingobacteriales</taxon>
        <taxon>Sphingobacteriaceae</taxon>
        <taxon>Mucilaginibacter</taxon>
    </lineage>
</organism>
<proteinExistence type="predicted"/>
<sequence length="166" mass="18221">MKAIILCCAASLAIVSCSSNQDKQSKTDSVVVSDTVIKTQSTVQTNNVQAASSLCFLRTDGKSNQDSTSIELVIKGNEVSGQMNWLPYQKDSRKGKLDGIIAGDSIKATWTFMQEGMTDTLGLKFKLDKDQLTQKPLKLNIKTGREQTDESAGYRLTYQSSNKLKK</sequence>
<dbReference type="RefSeq" id="WP_273630101.1">
    <property type="nucleotide sequence ID" value="NZ_CP117167.1"/>
</dbReference>
<gene>
    <name evidence="1" type="ORF">PQO05_24515</name>
</gene>
<accession>A0ABY7T7R7</accession>
<keyword evidence="2" id="KW-1185">Reference proteome</keyword>
<name>A0ABY7T7R7_9SPHI</name>
<dbReference type="Proteomes" id="UP001216139">
    <property type="component" value="Chromosome"/>
</dbReference>
<evidence type="ECO:0000313" key="2">
    <source>
        <dbReference type="Proteomes" id="UP001216139"/>
    </source>
</evidence>
<evidence type="ECO:0000313" key="1">
    <source>
        <dbReference type="EMBL" id="WCT11901.1"/>
    </source>
</evidence>